<accession>A0A5N3PI65</accession>
<feature type="chain" id="PRO_5024393578" evidence="1">
    <location>
        <begin position="19"/>
        <end position="96"/>
    </location>
</feature>
<gene>
    <name evidence="2" type="ORF">FEZ63_00625</name>
</gene>
<evidence type="ECO:0000256" key="1">
    <source>
        <dbReference type="SAM" id="SignalP"/>
    </source>
</evidence>
<evidence type="ECO:0000313" key="2">
    <source>
        <dbReference type="EMBL" id="KAB0269442.1"/>
    </source>
</evidence>
<organism evidence="2 3">
    <name type="scientific">Microvirga brassicacearum</name>
    <dbReference type="NCBI Taxonomy" id="2580413"/>
    <lineage>
        <taxon>Bacteria</taxon>
        <taxon>Pseudomonadati</taxon>
        <taxon>Pseudomonadota</taxon>
        <taxon>Alphaproteobacteria</taxon>
        <taxon>Hyphomicrobiales</taxon>
        <taxon>Methylobacteriaceae</taxon>
        <taxon>Microvirga</taxon>
    </lineage>
</organism>
<comment type="caution">
    <text evidence="2">The sequence shown here is derived from an EMBL/GenBank/DDBJ whole genome shotgun (WGS) entry which is preliminary data.</text>
</comment>
<proteinExistence type="predicted"/>
<protein>
    <submittedName>
        <fullName evidence="2">Uncharacterized protein</fullName>
    </submittedName>
</protein>
<reference evidence="2 3" key="1">
    <citation type="journal article" date="2019" name="Microorganisms">
        <title>Genome Insights into the Novel Species Microvirga brassicacearum, a Rapeseed Endophyte with Biotechnological Potential.</title>
        <authorList>
            <person name="Jimenez-Gomez A."/>
            <person name="Saati-Santamaria Z."/>
            <person name="Igual J.M."/>
            <person name="Rivas R."/>
            <person name="Mateos P.F."/>
            <person name="Garcia-Fraile P."/>
        </authorList>
    </citation>
    <scope>NUCLEOTIDE SEQUENCE [LARGE SCALE GENOMIC DNA]</scope>
    <source>
        <strain evidence="2 3">CDVBN77</strain>
    </source>
</reference>
<name>A0A5N3PI65_9HYPH</name>
<dbReference type="EMBL" id="VCMV01000002">
    <property type="protein sequence ID" value="KAB0269442.1"/>
    <property type="molecule type" value="Genomic_DNA"/>
</dbReference>
<dbReference type="AlphaFoldDB" id="A0A5N3PI65"/>
<sequence>MKTIWILLAMLVSTGVGAQNRPITTAMNCAQASALVKAGGGVVLNTGPYTYDRYVSGSGFCGRGETTEPAWVPTADSGQCFVGYRCRGQAQRQSSR</sequence>
<keyword evidence="1" id="KW-0732">Signal</keyword>
<keyword evidence="3" id="KW-1185">Reference proteome</keyword>
<feature type="signal peptide" evidence="1">
    <location>
        <begin position="1"/>
        <end position="18"/>
    </location>
</feature>
<dbReference type="RefSeq" id="WP_150941707.1">
    <property type="nucleotide sequence ID" value="NZ_VCMV01000002.1"/>
</dbReference>
<evidence type="ECO:0000313" key="3">
    <source>
        <dbReference type="Proteomes" id="UP000325684"/>
    </source>
</evidence>
<dbReference type="Proteomes" id="UP000325684">
    <property type="component" value="Unassembled WGS sequence"/>
</dbReference>
<dbReference type="OrthoDB" id="7870801at2"/>